<dbReference type="OrthoDB" id="2151789at2759"/>
<proteinExistence type="predicted"/>
<organism evidence="1 2">
    <name type="scientific">Rhizopogon vesiculosus</name>
    <dbReference type="NCBI Taxonomy" id="180088"/>
    <lineage>
        <taxon>Eukaryota</taxon>
        <taxon>Fungi</taxon>
        <taxon>Dikarya</taxon>
        <taxon>Basidiomycota</taxon>
        <taxon>Agaricomycotina</taxon>
        <taxon>Agaricomycetes</taxon>
        <taxon>Agaricomycetidae</taxon>
        <taxon>Boletales</taxon>
        <taxon>Suillineae</taxon>
        <taxon>Rhizopogonaceae</taxon>
        <taxon>Rhizopogon</taxon>
    </lineage>
</organism>
<protein>
    <recommendedName>
        <fullName evidence="3">Berberine/berberine-like domain-containing protein</fullName>
    </recommendedName>
</protein>
<evidence type="ECO:0000313" key="2">
    <source>
        <dbReference type="Proteomes" id="UP000183567"/>
    </source>
</evidence>
<name>A0A1J8QDJ7_9AGAM</name>
<dbReference type="AlphaFoldDB" id="A0A1J8QDJ7"/>
<sequence>MLNNQSTYYGEAVTKLSGKFVSYEGIPFLTSVYDHAETETAFPSLRDSSQGSSFINVFYGWTDPKDDDTMLQLGAESVAYMKQFIVDAGQEVGNALLYPNCAPPETPMVDMYGDALQRLQSIKLAVDPTNVMNLTGGWKF</sequence>
<reference evidence="1 2" key="1">
    <citation type="submission" date="2016-03" db="EMBL/GenBank/DDBJ databases">
        <title>Comparative genomics of the ectomycorrhizal sister species Rhizopogon vinicolor and Rhizopogon vesiculosus (Basidiomycota: Boletales) reveals a divergence of the mating type B locus.</title>
        <authorList>
            <person name="Mujic A.B."/>
            <person name="Kuo A."/>
            <person name="Tritt A."/>
            <person name="Lipzen A."/>
            <person name="Chen C."/>
            <person name="Johnson J."/>
            <person name="Sharma A."/>
            <person name="Barry K."/>
            <person name="Grigoriev I.V."/>
            <person name="Spatafora J.W."/>
        </authorList>
    </citation>
    <scope>NUCLEOTIDE SEQUENCE [LARGE SCALE GENOMIC DNA]</scope>
    <source>
        <strain evidence="1 2">AM-OR11-056</strain>
    </source>
</reference>
<comment type="caution">
    <text evidence="1">The sequence shown here is derived from an EMBL/GenBank/DDBJ whole genome shotgun (WGS) entry which is preliminary data.</text>
</comment>
<dbReference type="EMBL" id="LVVM01001350">
    <property type="protein sequence ID" value="OJA18727.1"/>
    <property type="molecule type" value="Genomic_DNA"/>
</dbReference>
<evidence type="ECO:0008006" key="3">
    <source>
        <dbReference type="Google" id="ProtNLM"/>
    </source>
</evidence>
<dbReference type="Proteomes" id="UP000183567">
    <property type="component" value="Unassembled WGS sequence"/>
</dbReference>
<dbReference type="STRING" id="180088.A0A1J8QDJ7"/>
<accession>A0A1J8QDJ7</accession>
<gene>
    <name evidence="1" type="ORF">AZE42_11122</name>
</gene>
<keyword evidence="2" id="KW-1185">Reference proteome</keyword>
<evidence type="ECO:0000313" key="1">
    <source>
        <dbReference type="EMBL" id="OJA18727.1"/>
    </source>
</evidence>